<dbReference type="InterPro" id="IPR038418">
    <property type="entry name" value="6-PTP_synth/QueD_sf"/>
</dbReference>
<dbReference type="PANTHER" id="PTHR12589">
    <property type="entry name" value="PYRUVOYL TETRAHYDROBIOPTERIN SYNTHASE"/>
    <property type="match status" value="1"/>
</dbReference>
<name>C0QLV0_DESAH</name>
<evidence type="ECO:0000256" key="3">
    <source>
        <dbReference type="ARBA" id="ARBA00018141"/>
    </source>
</evidence>
<dbReference type="GO" id="GO:0046872">
    <property type="term" value="F:metal ion binding"/>
    <property type="evidence" value="ECO:0007669"/>
    <property type="project" value="UniProtKB-KW"/>
</dbReference>
<keyword evidence="5 7" id="KW-0862">Zinc</keyword>
<dbReference type="STRING" id="177437.HRM2_11440"/>
<feature type="active site" description="Proton acceptor" evidence="6">
    <location>
        <position position="23"/>
    </location>
</feature>
<keyword evidence="5" id="KW-0671">Queuosine biosynthesis</keyword>
<dbReference type="EMBL" id="CP001087">
    <property type="protein sequence ID" value="ACN14256.1"/>
    <property type="molecule type" value="Genomic_DNA"/>
</dbReference>
<dbReference type="GO" id="GO:0008616">
    <property type="term" value="P:tRNA queuosine(34) biosynthetic process"/>
    <property type="evidence" value="ECO:0007669"/>
    <property type="project" value="UniProtKB-KW"/>
</dbReference>
<dbReference type="Proteomes" id="UP000000442">
    <property type="component" value="Chromosome"/>
</dbReference>
<keyword evidence="5 7" id="KW-0479">Metal-binding</keyword>
<dbReference type="EC" id="4.-.-.-" evidence="5"/>
<dbReference type="HOGENOM" id="CLU_111016_6_3_7"/>
<evidence type="ECO:0000256" key="7">
    <source>
        <dbReference type="PIRSR" id="PIRSR006113-2"/>
    </source>
</evidence>
<feature type="binding site" evidence="7">
    <location>
        <position position="27"/>
    </location>
    <ligand>
        <name>Zn(2+)</name>
        <dbReference type="ChEBI" id="CHEBI:29105"/>
    </ligand>
</feature>
<dbReference type="NCBIfam" id="TIGR03367">
    <property type="entry name" value="queuosine_QueD"/>
    <property type="match status" value="1"/>
</dbReference>
<dbReference type="UniPathway" id="UPA00391"/>
<dbReference type="Pfam" id="PF01242">
    <property type="entry name" value="PTPS"/>
    <property type="match status" value="1"/>
</dbReference>
<reference evidence="8 9" key="1">
    <citation type="journal article" date="2009" name="Environ. Microbiol.">
        <title>Genome sequence of Desulfobacterium autotrophicum HRM2, a marine sulfate reducer oxidizing organic carbon completely to carbon dioxide.</title>
        <authorList>
            <person name="Strittmatter A.W."/>
            <person name="Liesegang H."/>
            <person name="Rabus R."/>
            <person name="Decker I."/>
            <person name="Amann J."/>
            <person name="Andres S."/>
            <person name="Henne A."/>
            <person name="Fricke W.F."/>
            <person name="Martinez-Arias R."/>
            <person name="Bartels D."/>
            <person name="Goesmann A."/>
            <person name="Krause L."/>
            <person name="Puehler A."/>
            <person name="Klenk H.P."/>
            <person name="Richter M."/>
            <person name="Schuler M."/>
            <person name="Gloeckner F.O."/>
            <person name="Meyerdierks A."/>
            <person name="Gottschalk G."/>
            <person name="Amann R."/>
        </authorList>
    </citation>
    <scope>NUCLEOTIDE SEQUENCE [LARGE SCALE GENOMIC DNA]</scope>
    <source>
        <strain evidence="9">ATCC 43914 / DSM 3382 / HRM2</strain>
    </source>
</reference>
<dbReference type="AlphaFoldDB" id="C0QLV0"/>
<protein>
    <recommendedName>
        <fullName evidence="3 5">6-carboxy-5,6,7,8-tetrahydropterin synthase</fullName>
        <ecNumber evidence="5">4.-.-.-</ecNumber>
    </recommendedName>
</protein>
<gene>
    <name evidence="8" type="primary">ptpS</name>
    <name evidence="8" type="ordered locus">HRM2_11440</name>
</gene>
<evidence type="ECO:0000313" key="8">
    <source>
        <dbReference type="EMBL" id="ACN14256.1"/>
    </source>
</evidence>
<feature type="binding site" evidence="7">
    <location>
        <position position="29"/>
    </location>
    <ligand>
        <name>Zn(2+)</name>
        <dbReference type="ChEBI" id="CHEBI:29105"/>
    </ligand>
</feature>
<organism evidence="8 9">
    <name type="scientific">Desulforapulum autotrophicum (strain ATCC 43914 / DSM 3382 / VKM B-1955 / HRM2)</name>
    <name type="common">Desulfobacterium autotrophicum</name>
    <dbReference type="NCBI Taxonomy" id="177437"/>
    <lineage>
        <taxon>Bacteria</taxon>
        <taxon>Pseudomonadati</taxon>
        <taxon>Thermodesulfobacteriota</taxon>
        <taxon>Desulfobacteria</taxon>
        <taxon>Desulfobacterales</taxon>
        <taxon>Desulfobacteraceae</taxon>
        <taxon>Desulforapulum</taxon>
    </lineage>
</organism>
<dbReference type="Gene3D" id="3.30.479.10">
    <property type="entry name" value="6-pyruvoyl tetrahydropterin synthase/QueD"/>
    <property type="match status" value="1"/>
</dbReference>
<evidence type="ECO:0000256" key="4">
    <source>
        <dbReference type="ARBA" id="ARBA00048807"/>
    </source>
</evidence>
<keyword evidence="5 8" id="KW-0456">Lyase</keyword>
<dbReference type="KEGG" id="dat:HRM2_11440"/>
<dbReference type="eggNOG" id="COG0720">
    <property type="taxonomic scope" value="Bacteria"/>
</dbReference>
<comment type="pathway">
    <text evidence="1 5">Purine metabolism; 7-cyano-7-deazaguanine biosynthesis.</text>
</comment>
<evidence type="ECO:0000313" key="9">
    <source>
        <dbReference type="Proteomes" id="UP000000442"/>
    </source>
</evidence>
<comment type="similarity">
    <text evidence="2 5">Belongs to the PTPS family. QueD subfamily.</text>
</comment>
<comment type="catalytic activity">
    <reaction evidence="4 5">
        <text>7,8-dihydroneopterin 3'-triphosphate + H2O = 6-carboxy-5,6,7,8-tetrahydropterin + triphosphate + acetaldehyde + 2 H(+)</text>
        <dbReference type="Rhea" id="RHEA:27966"/>
        <dbReference type="ChEBI" id="CHEBI:15343"/>
        <dbReference type="ChEBI" id="CHEBI:15377"/>
        <dbReference type="ChEBI" id="CHEBI:15378"/>
        <dbReference type="ChEBI" id="CHEBI:18036"/>
        <dbReference type="ChEBI" id="CHEBI:58462"/>
        <dbReference type="ChEBI" id="CHEBI:61032"/>
        <dbReference type="EC" id="4.1.2.50"/>
    </reaction>
</comment>
<feature type="binding site" evidence="7">
    <location>
        <position position="14"/>
    </location>
    <ligand>
        <name>Zn(2+)</name>
        <dbReference type="ChEBI" id="CHEBI:29105"/>
    </ligand>
</feature>
<dbReference type="GO" id="GO:0070497">
    <property type="term" value="F:6-carboxytetrahydropterin synthase activity"/>
    <property type="evidence" value="ECO:0007669"/>
    <property type="project" value="UniProtKB-EC"/>
</dbReference>
<evidence type="ECO:0000256" key="1">
    <source>
        <dbReference type="ARBA" id="ARBA00005061"/>
    </source>
</evidence>
<evidence type="ECO:0000256" key="5">
    <source>
        <dbReference type="PIRNR" id="PIRNR006113"/>
    </source>
</evidence>
<feature type="active site" description="Charge relay system" evidence="6">
    <location>
        <position position="67"/>
    </location>
</feature>
<proteinExistence type="inferred from homology"/>
<evidence type="ECO:0000256" key="2">
    <source>
        <dbReference type="ARBA" id="ARBA00008900"/>
    </source>
</evidence>
<dbReference type="OrthoDB" id="9804698at2"/>
<keyword evidence="9" id="KW-1185">Reference proteome</keyword>
<dbReference type="PIRSF" id="PIRSF006113">
    <property type="entry name" value="PTP_synth"/>
    <property type="match status" value="1"/>
</dbReference>
<dbReference type="SUPFAM" id="SSF55620">
    <property type="entry name" value="Tetrahydrobiopterin biosynthesis enzymes-like"/>
    <property type="match status" value="1"/>
</dbReference>
<dbReference type="RefSeq" id="WP_015903045.1">
    <property type="nucleotide sequence ID" value="NC_012108.1"/>
</dbReference>
<accession>C0QLV0</accession>
<feature type="active site" description="Charge relay system" evidence="6">
    <location>
        <position position="114"/>
    </location>
</feature>
<comment type="cofactor">
    <cofactor evidence="5 7">
        <name>Zn(2+)</name>
        <dbReference type="ChEBI" id="CHEBI:29105"/>
    </cofactor>
    <text evidence="5 7">Binds 1 zinc ion per subunit.</text>
</comment>
<dbReference type="PANTHER" id="PTHR12589:SF8">
    <property type="entry name" value="6-CARBOXY-5,6,7,8-TETRAHYDROPTERIN SYNTHASE"/>
    <property type="match status" value="1"/>
</dbReference>
<sequence length="127" mass="14208">MFELKVKTHFAAAHKLAMVGEKCENLHGHNWDVEVYVAGEQLNEAGVLVDFGVIKGFVRKIMKELDHKYLNELDAFADVQPSSEQIAIYIANRLKPSLKGFHPPVRVSRVSAWESANACATYILPAE</sequence>
<evidence type="ECO:0000256" key="6">
    <source>
        <dbReference type="PIRSR" id="PIRSR006113-1"/>
    </source>
</evidence>
<dbReference type="InterPro" id="IPR007115">
    <property type="entry name" value="6-PTP_synth/QueD"/>
</dbReference>